<reference evidence="2 3" key="1">
    <citation type="submission" date="2016-10" db="EMBL/GenBank/DDBJ databases">
        <authorList>
            <person name="Varghese N."/>
            <person name="Submissions S."/>
        </authorList>
    </citation>
    <scope>NUCLEOTIDE SEQUENCE [LARGE SCALE GENOMIC DNA]</scope>
    <source>
        <strain evidence="2 3">Gm-149</strain>
    </source>
</reference>
<gene>
    <name evidence="2" type="ORF">SAMN05192550_2156</name>
</gene>
<dbReference type="EMBL" id="FNEO01000003">
    <property type="protein sequence ID" value="SDJ45967.1"/>
    <property type="molecule type" value="Genomic_DNA"/>
</dbReference>
<dbReference type="Proteomes" id="UP000182367">
    <property type="component" value="Unassembled WGS sequence"/>
</dbReference>
<organism evidence="2 3">
    <name type="scientific">Flavobacterium glycines</name>
    <dbReference type="NCBI Taxonomy" id="551990"/>
    <lineage>
        <taxon>Bacteria</taxon>
        <taxon>Pseudomonadati</taxon>
        <taxon>Bacteroidota</taxon>
        <taxon>Flavobacteriia</taxon>
        <taxon>Flavobacteriales</taxon>
        <taxon>Flavobacteriaceae</taxon>
        <taxon>Flavobacterium</taxon>
    </lineage>
</organism>
<keyword evidence="3" id="KW-1185">Reference proteome</keyword>
<comment type="caution">
    <text evidence="2">The sequence shown here is derived from an EMBL/GenBank/DDBJ whole genome shotgun (WGS) entry which is preliminary data.</text>
</comment>
<evidence type="ECO:0008006" key="4">
    <source>
        <dbReference type="Google" id="ProtNLM"/>
    </source>
</evidence>
<keyword evidence="1" id="KW-1133">Transmembrane helix</keyword>
<name>A0A1G8TX04_9FLAO</name>
<keyword evidence="1" id="KW-0472">Membrane</keyword>
<feature type="transmembrane region" description="Helical" evidence="1">
    <location>
        <begin position="20"/>
        <end position="38"/>
    </location>
</feature>
<sequence>MKSLLISNLLKKIQGNKKLLTAIIAKKVIVSILLMFLSSSCISTKSTLRNVNDNAPIPKLSKENTFIITEYSKDKKYGYNKDYPINIFYYNTNNEQLNEERFLNALAGPKGEKITYTKLESCCPFPSKRTAMGAGFLDVFEIRWEGQKKPVILYLNIYEKGFLLCPMGLTIKKL</sequence>
<accession>A0A1G8TX04</accession>
<evidence type="ECO:0000313" key="3">
    <source>
        <dbReference type="Proteomes" id="UP000182367"/>
    </source>
</evidence>
<proteinExistence type="predicted"/>
<protein>
    <recommendedName>
        <fullName evidence="4">2-dehydro-3-deoxyphosphooctonate aldolase</fullName>
    </recommendedName>
</protein>
<evidence type="ECO:0000313" key="2">
    <source>
        <dbReference type="EMBL" id="SDJ45967.1"/>
    </source>
</evidence>
<keyword evidence="1" id="KW-0812">Transmembrane</keyword>
<evidence type="ECO:0000256" key="1">
    <source>
        <dbReference type="SAM" id="Phobius"/>
    </source>
</evidence>